<gene>
    <name evidence="1" type="ORF">M427DRAFT_154991</name>
</gene>
<evidence type="ECO:0000313" key="2">
    <source>
        <dbReference type="Proteomes" id="UP000070544"/>
    </source>
</evidence>
<name>A0A139AHL5_GONPJ</name>
<dbReference type="EMBL" id="KQ965758">
    <property type="protein sequence ID" value="KXS15925.1"/>
    <property type="molecule type" value="Genomic_DNA"/>
</dbReference>
<reference evidence="1 2" key="1">
    <citation type="journal article" date="2015" name="Genome Biol. Evol.">
        <title>Phylogenomic analyses indicate that early fungi evolved digesting cell walls of algal ancestors of land plants.</title>
        <authorList>
            <person name="Chang Y."/>
            <person name="Wang S."/>
            <person name="Sekimoto S."/>
            <person name="Aerts A.L."/>
            <person name="Choi C."/>
            <person name="Clum A."/>
            <person name="LaButti K.M."/>
            <person name="Lindquist E.A."/>
            <person name="Yee Ngan C."/>
            <person name="Ohm R.A."/>
            <person name="Salamov A.A."/>
            <person name="Grigoriev I.V."/>
            <person name="Spatafora J.W."/>
            <person name="Berbee M.L."/>
        </authorList>
    </citation>
    <scope>NUCLEOTIDE SEQUENCE [LARGE SCALE GENOMIC DNA]</scope>
    <source>
        <strain evidence="1 2">JEL478</strain>
    </source>
</reference>
<protein>
    <submittedName>
        <fullName evidence="1">Uncharacterized protein</fullName>
    </submittedName>
</protein>
<organism evidence="1 2">
    <name type="scientific">Gonapodya prolifera (strain JEL478)</name>
    <name type="common">Monoblepharis prolifera</name>
    <dbReference type="NCBI Taxonomy" id="1344416"/>
    <lineage>
        <taxon>Eukaryota</taxon>
        <taxon>Fungi</taxon>
        <taxon>Fungi incertae sedis</taxon>
        <taxon>Chytridiomycota</taxon>
        <taxon>Chytridiomycota incertae sedis</taxon>
        <taxon>Monoblepharidomycetes</taxon>
        <taxon>Monoblepharidales</taxon>
        <taxon>Gonapodyaceae</taxon>
        <taxon>Gonapodya</taxon>
    </lineage>
</organism>
<dbReference type="AlphaFoldDB" id="A0A139AHL5"/>
<keyword evidence="2" id="KW-1185">Reference proteome</keyword>
<evidence type="ECO:0000313" key="1">
    <source>
        <dbReference type="EMBL" id="KXS15925.1"/>
    </source>
</evidence>
<dbReference type="Proteomes" id="UP000070544">
    <property type="component" value="Unassembled WGS sequence"/>
</dbReference>
<accession>A0A139AHL5</accession>
<sequence>MEDIGQRIDAIQSRLSNAKRKREQIVTTILSTQDDSPTRIHVAEGVPQTPNIAPPIPRMENENEPLNAHSRMNVPDDRSSALQRDSTFETELVRQLVLQATQLQQMLLAQQLQNQQIFTAVMSLVGLTGQSQPSSTQTIHTMPKTSLDAKGTTVPESIEWKPSNPIPVIHFRTVARLVLFICFLRFEATRSSFMRDVLLPAATLLANFLRKVPEFENTLALLREISGEVNPPNIEMDIQSTEMQPLLLVSEGSMIGAITGLLKGRAKRITEENKRKDTLKSMVRGVCRAFQTLLPKISVDDVRIGETPLRPLQPLVMALWNQPSIVPSKFYWTTGLGRKVDDATNSTDITKANKRRVSHAFLFWAISNVIGAQFLLHPDMGAEGSILRKNAAILLCVLVCTIFSMRLKYPVGIPGNSSITVLTEDASRDALLYVNECNEKTWSRYYKGLDQINLGIISSKVVKELYEEVGMPDSPTSSIDKLWEHVRSFVEGIVS</sequence>
<proteinExistence type="predicted"/>